<evidence type="ECO:0000256" key="11">
    <source>
        <dbReference type="ARBA" id="ARBA00023002"/>
    </source>
</evidence>
<dbReference type="GO" id="GO:0046983">
    <property type="term" value="F:protein dimerization activity"/>
    <property type="evidence" value="ECO:0007669"/>
    <property type="project" value="InterPro"/>
</dbReference>
<dbReference type="GO" id="GO:0071266">
    <property type="term" value="P:'de novo' L-methionine biosynthetic process"/>
    <property type="evidence" value="ECO:0007669"/>
    <property type="project" value="UniProtKB-UniRule"/>
</dbReference>
<evidence type="ECO:0000256" key="1">
    <source>
        <dbReference type="ARBA" id="ARBA00005021"/>
    </source>
</evidence>
<evidence type="ECO:0000256" key="6">
    <source>
        <dbReference type="ARBA" id="ARBA00013120"/>
    </source>
</evidence>
<dbReference type="GO" id="GO:0051287">
    <property type="term" value="F:NAD binding"/>
    <property type="evidence" value="ECO:0007669"/>
    <property type="project" value="InterPro"/>
</dbReference>
<dbReference type="GO" id="GO:0009088">
    <property type="term" value="P:threonine biosynthetic process"/>
    <property type="evidence" value="ECO:0007669"/>
    <property type="project" value="UniProtKB-UniRule"/>
</dbReference>
<reference evidence="18 19" key="1">
    <citation type="submission" date="2019-01" db="EMBL/GenBank/DDBJ databases">
        <title>Geovibrio thiophilus DSM 11263, complete genome.</title>
        <authorList>
            <person name="Spring S."/>
            <person name="Bunk B."/>
            <person name="Sproer C."/>
        </authorList>
    </citation>
    <scope>NUCLEOTIDE SEQUENCE [LARGE SCALE GENOMIC DNA]</scope>
    <source>
        <strain evidence="18 19">DSM 11263</strain>
    </source>
</reference>
<proteinExistence type="inferred from homology"/>
<protein>
    <recommendedName>
        <fullName evidence="6 15">Aspartate-semialdehyde dehydrogenase</fullName>
        <shortName evidence="15">ASA dehydrogenase</shortName>
        <shortName evidence="15">ASADH</shortName>
        <ecNumber evidence="6 15">1.2.1.11</ecNumber>
    </recommendedName>
    <alternativeName>
        <fullName evidence="15">Aspartate-beta-semialdehyde dehydrogenase</fullName>
    </alternativeName>
</protein>
<evidence type="ECO:0000256" key="3">
    <source>
        <dbReference type="ARBA" id="ARBA00005097"/>
    </source>
</evidence>
<comment type="pathway">
    <text evidence="1 15">Amino-acid biosynthesis; L-methionine biosynthesis via de novo pathway; L-homoserine from L-aspartate: step 2/3.</text>
</comment>
<evidence type="ECO:0000256" key="5">
    <source>
        <dbReference type="ARBA" id="ARBA00011738"/>
    </source>
</evidence>
<evidence type="ECO:0000256" key="9">
    <source>
        <dbReference type="ARBA" id="ARBA00022857"/>
    </source>
</evidence>
<dbReference type="CDD" id="cd18131">
    <property type="entry name" value="ASADH_C_bac_euk_like"/>
    <property type="match status" value="1"/>
</dbReference>
<feature type="binding site" evidence="15">
    <location>
        <begin position="46"/>
        <end position="47"/>
    </location>
    <ligand>
        <name>NADP(+)</name>
        <dbReference type="ChEBI" id="CHEBI:58349"/>
    </ligand>
</feature>
<evidence type="ECO:0000256" key="15">
    <source>
        <dbReference type="HAMAP-Rule" id="MF_02121"/>
    </source>
</evidence>
<dbReference type="RefSeq" id="WP_128466611.1">
    <property type="nucleotide sequence ID" value="NZ_CP035108.1"/>
</dbReference>
<sequence length="339" mass="37152">MAQLQKKDAYNVAIAGATGAVGETFLQILEERNFPIAELRLLASKRSVGKTLKFKGKDYTVQELTHDSFKDIDIALFSAGGGRSLEFAPSAVKAGAVVVDNSSAYRMDDEVPLVVPEVNPQDAFKHKGIIANPNCTTIIMVVALQPLHAYSRIKKVVVSSYQSSSGAGAQAMQELMDQTKAWAEGKEIKAEKFANQLLFNVFPHIDSFTANGYTKEEMKMFNETRKIMGDKDIKVSATCVRVPVLSAHSEAVTVETEKEITPELARELFSKAPGLIVKDNPEKSEYPMPLYVAGQDDCYVGRIRKDISADNTLSFWVVGDQLRKGAATNAVQIAELLIK</sequence>
<keyword evidence="13 15" id="KW-0486">Methionine biosynthesis</keyword>
<evidence type="ECO:0000256" key="13">
    <source>
        <dbReference type="ARBA" id="ARBA00023167"/>
    </source>
</evidence>
<dbReference type="InterPro" id="IPR012280">
    <property type="entry name" value="Semialdhyde_DH_dimer_dom"/>
</dbReference>
<evidence type="ECO:0000313" key="18">
    <source>
        <dbReference type="EMBL" id="QAR33325.1"/>
    </source>
</evidence>
<dbReference type="Pfam" id="PF01118">
    <property type="entry name" value="Semialdhyde_dh"/>
    <property type="match status" value="1"/>
</dbReference>
<dbReference type="HAMAP" id="MF_02121">
    <property type="entry name" value="ASADH"/>
    <property type="match status" value="1"/>
</dbReference>
<keyword evidence="10 15" id="KW-0220">Diaminopimelate biosynthesis</keyword>
<dbReference type="PIRSF" id="PIRSF000148">
    <property type="entry name" value="ASA_dh"/>
    <property type="match status" value="1"/>
</dbReference>
<dbReference type="GO" id="GO:0050661">
    <property type="term" value="F:NADP binding"/>
    <property type="evidence" value="ECO:0007669"/>
    <property type="project" value="UniProtKB-UniRule"/>
</dbReference>
<feature type="binding site" evidence="15">
    <location>
        <position position="162"/>
    </location>
    <ligand>
        <name>substrate</name>
    </ligand>
</feature>
<keyword evidence="11 15" id="KW-0560">Oxidoreductase</keyword>
<evidence type="ECO:0000256" key="8">
    <source>
        <dbReference type="ARBA" id="ARBA00022697"/>
    </source>
</evidence>
<evidence type="ECO:0000256" key="7">
    <source>
        <dbReference type="ARBA" id="ARBA00022605"/>
    </source>
</evidence>
<keyword evidence="19" id="KW-1185">Reference proteome</keyword>
<comment type="similarity">
    <text evidence="4 15">Belongs to the aspartate-semialdehyde dehydrogenase family.</text>
</comment>
<comment type="pathway">
    <text evidence="3 15">Amino-acid biosynthesis; L-threonine biosynthesis; L-threonine from L-aspartate: step 2/5.</text>
</comment>
<dbReference type="AlphaFoldDB" id="A0A3R6AYA4"/>
<dbReference type="NCBIfam" id="NF011456">
    <property type="entry name" value="PRK14874.1"/>
    <property type="match status" value="1"/>
</dbReference>
<accession>A0A3R6AYA4</accession>
<feature type="active site" description="Acyl-thioester intermediate" evidence="15 16">
    <location>
        <position position="135"/>
    </location>
</feature>
<dbReference type="PANTHER" id="PTHR46278:SF2">
    <property type="entry name" value="ASPARTATE-SEMIALDEHYDE DEHYDROGENASE"/>
    <property type="match status" value="1"/>
</dbReference>
<gene>
    <name evidence="15" type="primary">asd</name>
    <name evidence="18" type="ORF">EP073_07895</name>
</gene>
<dbReference type="GO" id="GO:0009097">
    <property type="term" value="P:isoleucine biosynthetic process"/>
    <property type="evidence" value="ECO:0007669"/>
    <property type="project" value="UniProtKB-UniRule"/>
</dbReference>
<evidence type="ECO:0000313" key="19">
    <source>
        <dbReference type="Proteomes" id="UP000287502"/>
    </source>
</evidence>
<dbReference type="Proteomes" id="UP000287502">
    <property type="component" value="Chromosome"/>
</dbReference>
<feature type="binding site" evidence="15">
    <location>
        <position position="241"/>
    </location>
    <ligand>
        <name>substrate</name>
    </ligand>
</feature>
<dbReference type="SUPFAM" id="SSF51735">
    <property type="entry name" value="NAD(P)-binding Rossmann-fold domains"/>
    <property type="match status" value="1"/>
</dbReference>
<dbReference type="SMART" id="SM00859">
    <property type="entry name" value="Semialdhyde_dh"/>
    <property type="match status" value="1"/>
</dbReference>
<comment type="catalytic activity">
    <reaction evidence="14 15">
        <text>L-aspartate 4-semialdehyde + phosphate + NADP(+) = 4-phospho-L-aspartate + NADPH + H(+)</text>
        <dbReference type="Rhea" id="RHEA:24284"/>
        <dbReference type="ChEBI" id="CHEBI:15378"/>
        <dbReference type="ChEBI" id="CHEBI:43474"/>
        <dbReference type="ChEBI" id="CHEBI:57535"/>
        <dbReference type="ChEBI" id="CHEBI:57783"/>
        <dbReference type="ChEBI" id="CHEBI:58349"/>
        <dbReference type="ChEBI" id="CHEBI:537519"/>
        <dbReference type="EC" id="1.2.1.11"/>
    </reaction>
</comment>
<feature type="active site" description="Proton acceptor" evidence="15 16">
    <location>
        <position position="248"/>
    </location>
</feature>
<comment type="function">
    <text evidence="15">Catalyzes the NADPH-dependent formation of L-aspartate-semialdehyde (L-ASA) by the reductive dephosphorylation of L-aspartyl-4-phosphate.</text>
</comment>
<dbReference type="InterPro" id="IPR036291">
    <property type="entry name" value="NAD(P)-bd_dom_sf"/>
</dbReference>
<dbReference type="GO" id="GO:0009089">
    <property type="term" value="P:lysine biosynthetic process via diaminopimelate"/>
    <property type="evidence" value="ECO:0007669"/>
    <property type="project" value="UniProtKB-UniRule"/>
</dbReference>
<dbReference type="GO" id="GO:0004073">
    <property type="term" value="F:aspartate-semialdehyde dehydrogenase activity"/>
    <property type="evidence" value="ECO:0007669"/>
    <property type="project" value="UniProtKB-UniRule"/>
</dbReference>
<dbReference type="PANTHER" id="PTHR46278">
    <property type="entry name" value="DEHYDROGENASE, PUTATIVE-RELATED"/>
    <property type="match status" value="1"/>
</dbReference>
<dbReference type="InterPro" id="IPR005986">
    <property type="entry name" value="Asp_semialdehyde_DH_beta"/>
</dbReference>
<dbReference type="OrthoDB" id="9805684at2"/>
<comment type="pathway">
    <text evidence="2 15">Amino-acid biosynthesis; L-lysine biosynthesis via DAP pathway; (S)-tetrahydrodipicolinate from L-aspartate: step 2/4.</text>
</comment>
<comment type="subunit">
    <text evidence="5 15">Homodimer.</text>
</comment>
<dbReference type="UniPathway" id="UPA00034">
    <property type="reaction ID" value="UER00016"/>
</dbReference>
<organism evidence="18 19">
    <name type="scientific">Geovibrio thiophilus</name>
    <dbReference type="NCBI Taxonomy" id="139438"/>
    <lineage>
        <taxon>Bacteria</taxon>
        <taxon>Pseudomonadati</taxon>
        <taxon>Deferribacterota</taxon>
        <taxon>Deferribacteres</taxon>
        <taxon>Deferribacterales</taxon>
        <taxon>Geovibrionaceae</taxon>
        <taxon>Geovibrio</taxon>
    </lineage>
</organism>
<feature type="domain" description="Semialdehyde dehydrogenase NAD-binding" evidence="17">
    <location>
        <begin position="11"/>
        <end position="126"/>
    </location>
</feature>
<comment type="caution">
    <text evidence="15">Lacks conserved residue(s) required for the propagation of feature annotation.</text>
</comment>
<dbReference type="EC" id="1.2.1.11" evidence="6 15"/>
<feature type="binding site" evidence="15">
    <location>
        <begin position="165"/>
        <end position="166"/>
    </location>
    <ligand>
        <name>NADP(+)</name>
        <dbReference type="ChEBI" id="CHEBI:58349"/>
    </ligand>
</feature>
<keyword evidence="8 15" id="KW-0791">Threonine biosynthesis</keyword>
<dbReference type="NCBIfam" id="TIGR01296">
    <property type="entry name" value="asd_B"/>
    <property type="match status" value="1"/>
</dbReference>
<dbReference type="KEGG" id="gtl:EP073_07895"/>
<keyword evidence="7 15" id="KW-0028">Amino-acid biosynthesis</keyword>
<keyword evidence="9 15" id="KW-0521">NADP</keyword>
<evidence type="ECO:0000256" key="16">
    <source>
        <dbReference type="PIRSR" id="PIRSR000148-1"/>
    </source>
</evidence>
<dbReference type="Pfam" id="PF02774">
    <property type="entry name" value="Semialdhyde_dhC"/>
    <property type="match status" value="1"/>
</dbReference>
<evidence type="ECO:0000256" key="10">
    <source>
        <dbReference type="ARBA" id="ARBA00022915"/>
    </source>
</evidence>
<feature type="binding site" evidence="15">
    <location>
        <position position="106"/>
    </location>
    <ligand>
        <name>phosphate</name>
        <dbReference type="ChEBI" id="CHEBI:43474"/>
    </ligand>
</feature>
<dbReference type="SUPFAM" id="SSF55347">
    <property type="entry name" value="Glyceraldehyde-3-phosphate dehydrogenase-like, C-terminal domain"/>
    <property type="match status" value="1"/>
</dbReference>
<name>A0A3R6AYA4_9BACT</name>
<feature type="binding site" evidence="15">
    <location>
        <position position="321"/>
    </location>
    <ligand>
        <name>NADP(+)</name>
        <dbReference type="ChEBI" id="CHEBI:58349"/>
    </ligand>
</feature>
<dbReference type="InterPro" id="IPR000534">
    <property type="entry name" value="Semialdehyde_DH_NAD-bd"/>
</dbReference>
<evidence type="ECO:0000256" key="4">
    <source>
        <dbReference type="ARBA" id="ARBA00010584"/>
    </source>
</evidence>
<keyword evidence="12 15" id="KW-0457">Lysine biosynthesis</keyword>
<dbReference type="Gene3D" id="3.40.50.720">
    <property type="entry name" value="NAD(P)-binding Rossmann-like Domain"/>
    <property type="match status" value="1"/>
</dbReference>
<evidence type="ECO:0000256" key="2">
    <source>
        <dbReference type="ARBA" id="ARBA00005076"/>
    </source>
</evidence>
<dbReference type="CDD" id="cd02316">
    <property type="entry name" value="VcASADH2_like_N"/>
    <property type="match status" value="1"/>
</dbReference>
<dbReference type="UniPathway" id="UPA00051">
    <property type="reaction ID" value="UER00464"/>
</dbReference>
<dbReference type="Gene3D" id="3.30.360.10">
    <property type="entry name" value="Dihydrodipicolinate Reductase, domain 2"/>
    <property type="match status" value="1"/>
</dbReference>
<dbReference type="GO" id="GO:0019877">
    <property type="term" value="P:diaminopimelate biosynthetic process"/>
    <property type="evidence" value="ECO:0007669"/>
    <property type="project" value="UniProtKB-UniRule"/>
</dbReference>
<feature type="binding site" evidence="15">
    <location>
        <begin position="18"/>
        <end position="21"/>
    </location>
    <ligand>
        <name>NADP(+)</name>
        <dbReference type="ChEBI" id="CHEBI:58349"/>
    </ligand>
</feature>
<evidence type="ECO:0000256" key="14">
    <source>
        <dbReference type="ARBA" id="ARBA00047891"/>
    </source>
</evidence>
<dbReference type="InterPro" id="IPR012080">
    <property type="entry name" value="Asp_semialdehyde_DH"/>
</dbReference>
<evidence type="ECO:0000256" key="12">
    <source>
        <dbReference type="ARBA" id="ARBA00023154"/>
    </source>
</evidence>
<dbReference type="EMBL" id="CP035108">
    <property type="protein sequence ID" value="QAR33325.1"/>
    <property type="molecule type" value="Genomic_DNA"/>
</dbReference>
<evidence type="ECO:0000259" key="17">
    <source>
        <dbReference type="SMART" id="SM00859"/>
    </source>
</evidence>
<dbReference type="UniPathway" id="UPA00050">
    <property type="reaction ID" value="UER00463"/>
</dbReference>